<evidence type="ECO:0000259" key="1">
    <source>
        <dbReference type="Pfam" id="PF02826"/>
    </source>
</evidence>
<dbReference type="EMBL" id="JAOPKB010000022">
    <property type="protein sequence ID" value="MCU4975647.1"/>
    <property type="molecule type" value="Genomic_DNA"/>
</dbReference>
<dbReference type="InterPro" id="IPR036291">
    <property type="entry name" value="NAD(P)-bd_dom_sf"/>
</dbReference>
<dbReference type="SUPFAM" id="SSF51735">
    <property type="entry name" value="NAD(P)-binding Rossmann-fold domains"/>
    <property type="match status" value="1"/>
</dbReference>
<keyword evidence="3" id="KW-1185">Reference proteome</keyword>
<evidence type="ECO:0000313" key="3">
    <source>
        <dbReference type="Proteomes" id="UP001320972"/>
    </source>
</evidence>
<dbReference type="InterPro" id="IPR006140">
    <property type="entry name" value="D-isomer_DH_NAD-bd"/>
</dbReference>
<name>A0ABT2QL31_9EURY</name>
<dbReference type="RefSeq" id="WP_338009299.1">
    <property type="nucleotide sequence ID" value="NZ_JAOPKB010000022.1"/>
</dbReference>
<sequence>MSSAIVVHPLFESVWPHAADHLRRRWQEEGPLEYRRLDEDHDDPLDAVFDDPTGITRLVSLGVPVTDDCLDVFADLEQATVLTRNVYEPDEEIVAALEDRGVTHRWHDGEGFWSASVAELALGLTIGALRQIPQKHASITRSHDDWDRELWESEVPGAGGYQYVADPPSHTHGTIAGKRVRIVGVGNIGSRYADVTDSLGADVAAYDPYADEPCFHRTGADRIHSLEELVADAEIFAPMVPLTDGTRGLVDADLVRALPDGTLVVLVTRAGIVDGDALRERVLADELALAADVFDGLAGEPIPLDDPLLGRENVVHTPHVAGRTRHANEQWAVQLADRFEPT</sequence>
<reference evidence="2 3" key="1">
    <citation type="submission" date="2022-09" db="EMBL/GenBank/DDBJ databases">
        <title>Enrichment on poylsaccharides allowed isolation of novel metabolic and taxonomic groups of Haloarchaea.</title>
        <authorList>
            <person name="Sorokin D.Y."/>
            <person name="Elcheninov A.G."/>
            <person name="Khizhniak T.V."/>
            <person name="Kolganova T.V."/>
            <person name="Kublanov I.V."/>
        </authorList>
    </citation>
    <scope>NUCLEOTIDE SEQUENCE [LARGE SCALE GENOMIC DNA]</scope>
    <source>
        <strain evidence="2 3">AArc-m2/3/4</strain>
    </source>
</reference>
<dbReference type="PANTHER" id="PTHR42938:SF9">
    <property type="entry name" value="FORMATE DEHYDROGENASE 1"/>
    <property type="match status" value="1"/>
</dbReference>
<protein>
    <submittedName>
        <fullName evidence="2">NAD(P)-binding domain-containing protein</fullName>
    </submittedName>
</protein>
<proteinExistence type="predicted"/>
<dbReference type="Gene3D" id="3.40.50.720">
    <property type="entry name" value="NAD(P)-binding Rossmann-like Domain"/>
    <property type="match status" value="2"/>
</dbReference>
<dbReference type="Pfam" id="PF02826">
    <property type="entry name" value="2-Hacid_dh_C"/>
    <property type="match status" value="1"/>
</dbReference>
<organism evidence="2 3">
    <name type="scientific">Natronoglomus mannanivorans</name>
    <dbReference type="NCBI Taxonomy" id="2979990"/>
    <lineage>
        <taxon>Archaea</taxon>
        <taxon>Methanobacteriati</taxon>
        <taxon>Methanobacteriota</taxon>
        <taxon>Stenosarchaea group</taxon>
        <taxon>Halobacteria</taxon>
        <taxon>Halobacteriales</taxon>
        <taxon>Natrialbaceae</taxon>
        <taxon>Natronoglomus</taxon>
    </lineage>
</organism>
<comment type="caution">
    <text evidence="2">The sequence shown here is derived from an EMBL/GenBank/DDBJ whole genome shotgun (WGS) entry which is preliminary data.</text>
</comment>
<evidence type="ECO:0000313" key="2">
    <source>
        <dbReference type="EMBL" id="MCU4975647.1"/>
    </source>
</evidence>
<dbReference type="PANTHER" id="PTHR42938">
    <property type="entry name" value="FORMATE DEHYDROGENASE 1"/>
    <property type="match status" value="1"/>
</dbReference>
<gene>
    <name evidence="2" type="ORF">OB955_23450</name>
</gene>
<accession>A0ABT2QL31</accession>
<feature type="domain" description="D-isomer specific 2-hydroxyacid dehydrogenase NAD-binding" evidence="1">
    <location>
        <begin position="165"/>
        <end position="321"/>
    </location>
</feature>
<dbReference type="Proteomes" id="UP001320972">
    <property type="component" value="Unassembled WGS sequence"/>
</dbReference>